<sequence>MVYLKAFWVFVLVIAMAWAMKYSRQPTARALEGPENCVIQDGQCEFILDNERVLVSFSPKPQIEEPLTIRFAGDSLKPIRSIHIEGANMYMGKTPVVAESQEKNKWKGWTMLGACSEPNMTWNMVVTFEDATTSLIQFQTRAL</sequence>
<protein>
    <submittedName>
        <fullName evidence="1">Uncharacterized protein</fullName>
    </submittedName>
</protein>
<dbReference type="Proteomes" id="UP000275281">
    <property type="component" value="Unassembled WGS sequence"/>
</dbReference>
<keyword evidence="2" id="KW-1185">Reference proteome</keyword>
<name>A0A3N5ZC61_9ALTE</name>
<reference evidence="1 2" key="1">
    <citation type="submission" date="2018-11" db="EMBL/GenBank/DDBJ databases">
        <authorList>
            <person name="Ye M.-Q."/>
            <person name="Du Z.-J."/>
        </authorList>
    </citation>
    <scope>NUCLEOTIDE SEQUENCE [LARGE SCALE GENOMIC DNA]</scope>
    <source>
        <strain evidence="1 2">U0105</strain>
    </source>
</reference>
<proteinExistence type="predicted"/>
<dbReference type="OrthoDB" id="6238758at2"/>
<accession>A0A3N5ZC61</accession>
<gene>
    <name evidence="1" type="ORF">DRW07_07695</name>
</gene>
<organism evidence="1 2">
    <name type="scientific">Alteromonas sediminis</name>
    <dbReference type="NCBI Taxonomy" id="2259342"/>
    <lineage>
        <taxon>Bacteria</taxon>
        <taxon>Pseudomonadati</taxon>
        <taxon>Pseudomonadota</taxon>
        <taxon>Gammaproteobacteria</taxon>
        <taxon>Alteromonadales</taxon>
        <taxon>Alteromonadaceae</taxon>
        <taxon>Alteromonas/Salinimonas group</taxon>
        <taxon>Alteromonas</taxon>
    </lineage>
</organism>
<dbReference type="RefSeq" id="WP_124027298.1">
    <property type="nucleotide sequence ID" value="NZ_JBHRSN010000015.1"/>
</dbReference>
<evidence type="ECO:0000313" key="2">
    <source>
        <dbReference type="Proteomes" id="UP000275281"/>
    </source>
</evidence>
<dbReference type="EMBL" id="RPOK01000002">
    <property type="protein sequence ID" value="RPJ67398.1"/>
    <property type="molecule type" value="Genomic_DNA"/>
</dbReference>
<dbReference type="AlphaFoldDB" id="A0A3N5ZC61"/>
<evidence type="ECO:0000313" key="1">
    <source>
        <dbReference type="EMBL" id="RPJ67398.1"/>
    </source>
</evidence>
<comment type="caution">
    <text evidence="1">The sequence shown here is derived from an EMBL/GenBank/DDBJ whole genome shotgun (WGS) entry which is preliminary data.</text>
</comment>